<comment type="pathway">
    <text evidence="4">Amino-acid biosynthesis; L-phenylalanine biosynthesis; phenylpyruvate from prephenate: step 1/1.</text>
</comment>
<comment type="function">
    <text evidence="2">Catalyzes the Claisen rearrangement of chorismate to prephenate and the decarboxylation/dehydration of prephenate to phenylpyruvate.</text>
</comment>
<evidence type="ECO:0000256" key="11">
    <source>
        <dbReference type="ARBA" id="ARBA00023141"/>
    </source>
</evidence>
<protein>
    <recommendedName>
        <fullName evidence="8">Bifunctional chorismate mutase/prephenate dehydratase</fullName>
        <ecNumber evidence="7">4.2.1.51</ecNumber>
        <ecNumber evidence="6">5.4.99.5</ecNumber>
    </recommendedName>
    <alternativeName>
        <fullName evidence="17">Chorismate mutase-prephenate dehydratase</fullName>
    </alternativeName>
    <alternativeName>
        <fullName evidence="16">p-protein</fullName>
    </alternativeName>
</protein>
<keyword evidence="13" id="KW-0413">Isomerase</keyword>
<dbReference type="InterPro" id="IPR036979">
    <property type="entry name" value="CM_dom_sf"/>
</dbReference>
<evidence type="ECO:0000256" key="19">
    <source>
        <dbReference type="SAM" id="MobiDB-lite"/>
    </source>
</evidence>
<keyword evidence="12" id="KW-0584">Phenylalanine biosynthesis</keyword>
<evidence type="ECO:0000256" key="5">
    <source>
        <dbReference type="ARBA" id="ARBA00004817"/>
    </source>
</evidence>
<dbReference type="InterPro" id="IPR002912">
    <property type="entry name" value="ACT_dom"/>
</dbReference>
<dbReference type="PIRSF" id="PIRSF001500">
    <property type="entry name" value="Chor_mut_pdt_Ppr"/>
    <property type="match status" value="1"/>
</dbReference>
<evidence type="ECO:0000256" key="15">
    <source>
        <dbReference type="ARBA" id="ARBA00023268"/>
    </source>
</evidence>
<dbReference type="CDD" id="cd13630">
    <property type="entry name" value="PBP2_PDT_1"/>
    <property type="match status" value="1"/>
</dbReference>
<evidence type="ECO:0000256" key="6">
    <source>
        <dbReference type="ARBA" id="ARBA00012404"/>
    </source>
</evidence>
<evidence type="ECO:0000256" key="16">
    <source>
        <dbReference type="ARBA" id="ARBA00031175"/>
    </source>
</evidence>
<dbReference type="InterPro" id="IPR045865">
    <property type="entry name" value="ACT-like_dom_sf"/>
</dbReference>
<keyword evidence="10" id="KW-0028">Amino-acid biosynthesis</keyword>
<dbReference type="EC" id="4.2.1.51" evidence="7"/>
<dbReference type="InterPro" id="IPR002701">
    <property type="entry name" value="CM_II_prokaryot"/>
</dbReference>
<feature type="domain" description="ACT" evidence="22">
    <location>
        <begin position="280"/>
        <end position="357"/>
    </location>
</feature>
<comment type="pathway">
    <text evidence="5">Metabolic intermediate biosynthesis; prephenate biosynthesis; prephenate from chorismate: step 1/1.</text>
</comment>
<dbReference type="Pfam" id="PF01842">
    <property type="entry name" value="ACT"/>
    <property type="match status" value="1"/>
</dbReference>
<dbReference type="Gene3D" id="1.20.59.10">
    <property type="entry name" value="Chorismate mutase"/>
    <property type="match status" value="1"/>
</dbReference>
<dbReference type="NCBIfam" id="TIGR01807">
    <property type="entry name" value="CM_P2"/>
    <property type="match status" value="1"/>
</dbReference>
<keyword evidence="9" id="KW-0963">Cytoplasm</keyword>
<reference evidence="23 24" key="1">
    <citation type="submission" date="2019-06" db="EMBL/GenBank/DDBJ databases">
        <title>Evolution of Burkholderia multivorans in the lungs of Cystic Fibrosis patients.</title>
        <authorList>
            <person name="Moreira L.M."/>
        </authorList>
    </citation>
    <scope>NUCLEOTIDE SEQUENCE [LARGE SCALE GENOMIC DNA]</scope>
    <source>
        <strain evidence="23 24">VC13239</strain>
    </source>
</reference>
<dbReference type="PANTHER" id="PTHR21022:SF19">
    <property type="entry name" value="PREPHENATE DEHYDRATASE-RELATED"/>
    <property type="match status" value="1"/>
</dbReference>
<dbReference type="PROSITE" id="PS00858">
    <property type="entry name" value="PREPHENATE_DEHYDR_2"/>
    <property type="match status" value="1"/>
</dbReference>
<dbReference type="SUPFAM" id="SSF53850">
    <property type="entry name" value="Periplasmic binding protein-like II"/>
    <property type="match status" value="1"/>
</dbReference>
<dbReference type="InterPro" id="IPR001086">
    <property type="entry name" value="Preph_deHydtase"/>
</dbReference>
<name>A0ABU2ECX6_9BURK</name>
<dbReference type="InterPro" id="IPR036263">
    <property type="entry name" value="Chorismate_II_sf"/>
</dbReference>
<evidence type="ECO:0000256" key="8">
    <source>
        <dbReference type="ARBA" id="ARBA00014401"/>
    </source>
</evidence>
<evidence type="ECO:0000259" key="20">
    <source>
        <dbReference type="PROSITE" id="PS51168"/>
    </source>
</evidence>
<dbReference type="SUPFAM" id="SSF55021">
    <property type="entry name" value="ACT-like"/>
    <property type="match status" value="1"/>
</dbReference>
<dbReference type="NCBIfam" id="NF008865">
    <property type="entry name" value="PRK11898.1"/>
    <property type="match status" value="1"/>
</dbReference>
<dbReference type="Pfam" id="PF00800">
    <property type="entry name" value="PDT"/>
    <property type="match status" value="1"/>
</dbReference>
<keyword evidence="24" id="KW-1185">Reference proteome</keyword>
<dbReference type="PROSITE" id="PS51671">
    <property type="entry name" value="ACT"/>
    <property type="match status" value="1"/>
</dbReference>
<comment type="catalytic activity">
    <reaction evidence="18">
        <text>prephenate + H(+) = 3-phenylpyruvate + CO2 + H2O</text>
        <dbReference type="Rhea" id="RHEA:21648"/>
        <dbReference type="ChEBI" id="CHEBI:15377"/>
        <dbReference type="ChEBI" id="CHEBI:15378"/>
        <dbReference type="ChEBI" id="CHEBI:16526"/>
        <dbReference type="ChEBI" id="CHEBI:18005"/>
        <dbReference type="ChEBI" id="CHEBI:29934"/>
        <dbReference type="EC" id="4.2.1.51"/>
    </reaction>
</comment>
<evidence type="ECO:0000256" key="14">
    <source>
        <dbReference type="ARBA" id="ARBA00023239"/>
    </source>
</evidence>
<evidence type="ECO:0000259" key="22">
    <source>
        <dbReference type="PROSITE" id="PS51671"/>
    </source>
</evidence>
<keyword evidence="11" id="KW-0057">Aromatic amino acid biosynthesis</keyword>
<dbReference type="CDD" id="cd04905">
    <property type="entry name" value="ACT_CM-PDT"/>
    <property type="match status" value="1"/>
</dbReference>
<feature type="region of interest" description="Disordered" evidence="19">
    <location>
        <begin position="368"/>
        <end position="407"/>
    </location>
</feature>
<dbReference type="PROSITE" id="PS51171">
    <property type="entry name" value="PREPHENATE_DEHYDR_3"/>
    <property type="match status" value="1"/>
</dbReference>
<keyword evidence="14" id="KW-0456">Lyase</keyword>
<dbReference type="Proteomes" id="UP001248067">
    <property type="component" value="Unassembled WGS sequence"/>
</dbReference>
<evidence type="ECO:0000256" key="4">
    <source>
        <dbReference type="ARBA" id="ARBA00004741"/>
    </source>
</evidence>
<accession>A0ABU2ECX6</accession>
<evidence type="ECO:0000256" key="3">
    <source>
        <dbReference type="ARBA" id="ARBA00004496"/>
    </source>
</evidence>
<evidence type="ECO:0000313" key="24">
    <source>
        <dbReference type="Proteomes" id="UP001248067"/>
    </source>
</evidence>
<evidence type="ECO:0000256" key="12">
    <source>
        <dbReference type="ARBA" id="ARBA00023222"/>
    </source>
</evidence>
<evidence type="ECO:0000256" key="10">
    <source>
        <dbReference type="ARBA" id="ARBA00022605"/>
    </source>
</evidence>
<keyword evidence="15" id="KW-0511">Multifunctional enzyme</keyword>
<gene>
    <name evidence="23" type="primary">pheA</name>
    <name evidence="23" type="ORF">FEQ00_05882</name>
</gene>
<evidence type="ECO:0000256" key="18">
    <source>
        <dbReference type="ARBA" id="ARBA00047848"/>
    </source>
</evidence>
<evidence type="ECO:0000256" key="7">
    <source>
        <dbReference type="ARBA" id="ARBA00013147"/>
    </source>
</evidence>
<sequence length="442" mass="47622">MDDELNSRLKPLRDRIDAIDAQLISLLNQRAAVALEVGEVKKHFNAPVFRPERELQVIARLQDMSAGPLAGEHISAIWREIMAASRALEQTIHVAFLGPVGTYSEQAMFEYFGQSIEGLPCPSIDEVFRSVEAGAAAFGVAPVENSTEGAVSRTLDLLLQTQLLISGEFALPIHHNLLTLNGSLDGVTRVCAHAQALAQCQQWLAANAPQLERQAVSSNAEAARLAAADPSIAAIAGDRAAAHYGLQIAFSLIQDDPHNRTRFVIIGKQPAGPSGNDQTSLIVSVKNEPGAVFKLLEPLARHGVSMTRFESRPARVGTWEYYFYIDIEGHRDDAPVVAALAELGQKAAFLKILGSYPRALTARRLHRAARTHRGDAGRAGRPVDRPALPEAGSGGIRRSARGVRARGPGSGIPCVRLRPACVTWLLSCQALHSTNWSFSASA</sequence>
<evidence type="ECO:0000256" key="1">
    <source>
        <dbReference type="ARBA" id="ARBA00000824"/>
    </source>
</evidence>
<dbReference type="Gene3D" id="3.30.70.260">
    <property type="match status" value="1"/>
</dbReference>
<comment type="subcellular location">
    <subcellularLocation>
        <location evidence="3">Cytoplasm</location>
    </subcellularLocation>
</comment>
<evidence type="ECO:0000313" key="23">
    <source>
        <dbReference type="EMBL" id="MDR8757429.1"/>
    </source>
</evidence>
<dbReference type="EC" id="5.4.99.5" evidence="6"/>
<evidence type="ECO:0000256" key="13">
    <source>
        <dbReference type="ARBA" id="ARBA00023235"/>
    </source>
</evidence>
<dbReference type="Pfam" id="PF01817">
    <property type="entry name" value="CM_2"/>
    <property type="match status" value="1"/>
</dbReference>
<dbReference type="SUPFAM" id="SSF48600">
    <property type="entry name" value="Chorismate mutase II"/>
    <property type="match status" value="1"/>
</dbReference>
<evidence type="ECO:0000256" key="2">
    <source>
        <dbReference type="ARBA" id="ARBA00002364"/>
    </source>
</evidence>
<organism evidence="23 24">
    <name type="scientific">Burkholderia pseudomultivorans</name>
    <dbReference type="NCBI Taxonomy" id="1207504"/>
    <lineage>
        <taxon>Bacteria</taxon>
        <taxon>Pseudomonadati</taxon>
        <taxon>Pseudomonadota</taxon>
        <taxon>Betaproteobacteria</taxon>
        <taxon>Burkholderiales</taxon>
        <taxon>Burkholderiaceae</taxon>
        <taxon>Burkholderia</taxon>
        <taxon>Burkholderia cepacia complex</taxon>
    </lineage>
</organism>
<dbReference type="PANTHER" id="PTHR21022">
    <property type="entry name" value="PREPHENATE DEHYDRATASE P PROTEIN"/>
    <property type="match status" value="1"/>
</dbReference>
<feature type="compositionally biased region" description="Basic and acidic residues" evidence="19">
    <location>
        <begin position="372"/>
        <end position="384"/>
    </location>
</feature>
<feature type="domain" description="Prephenate dehydratase" evidence="21">
    <location>
        <begin position="93"/>
        <end position="268"/>
    </location>
</feature>
<comment type="caution">
    <text evidence="23">The sequence shown here is derived from an EMBL/GenBank/DDBJ whole genome shotgun (WGS) entry which is preliminary data.</text>
</comment>
<evidence type="ECO:0000256" key="17">
    <source>
        <dbReference type="ARBA" id="ARBA00031520"/>
    </source>
</evidence>
<proteinExistence type="predicted"/>
<feature type="domain" description="Chorismate mutase" evidence="20">
    <location>
        <begin position="3"/>
        <end position="93"/>
    </location>
</feature>
<dbReference type="SMART" id="SM00830">
    <property type="entry name" value="CM_2"/>
    <property type="match status" value="1"/>
</dbReference>
<dbReference type="InterPro" id="IPR008242">
    <property type="entry name" value="Chor_mutase/pphenate_deHydtase"/>
</dbReference>
<dbReference type="Gene3D" id="3.40.190.10">
    <property type="entry name" value="Periplasmic binding protein-like II"/>
    <property type="match status" value="2"/>
</dbReference>
<dbReference type="InterPro" id="IPR010957">
    <property type="entry name" value="G/b/e-P-prot_chorismate_mutase"/>
</dbReference>
<comment type="catalytic activity">
    <reaction evidence="1">
        <text>chorismate = prephenate</text>
        <dbReference type="Rhea" id="RHEA:13897"/>
        <dbReference type="ChEBI" id="CHEBI:29748"/>
        <dbReference type="ChEBI" id="CHEBI:29934"/>
        <dbReference type="EC" id="5.4.99.5"/>
    </reaction>
</comment>
<dbReference type="InterPro" id="IPR018528">
    <property type="entry name" value="Preph_deHydtase_CS"/>
</dbReference>
<dbReference type="EMBL" id="VJSY01000061">
    <property type="protein sequence ID" value="MDR8757429.1"/>
    <property type="molecule type" value="Genomic_DNA"/>
</dbReference>
<evidence type="ECO:0000259" key="21">
    <source>
        <dbReference type="PROSITE" id="PS51171"/>
    </source>
</evidence>
<evidence type="ECO:0000256" key="9">
    <source>
        <dbReference type="ARBA" id="ARBA00022490"/>
    </source>
</evidence>
<dbReference type="PROSITE" id="PS51168">
    <property type="entry name" value="CHORISMATE_MUT_2"/>
    <property type="match status" value="1"/>
</dbReference>